<feature type="domain" description="Mei2-like C-terminal RNA recognition motif" evidence="2">
    <location>
        <begin position="105"/>
        <end position="199"/>
    </location>
</feature>
<feature type="compositionally biased region" description="Basic and acidic residues" evidence="1">
    <location>
        <begin position="7"/>
        <end position="28"/>
    </location>
</feature>
<dbReference type="AlphaFoldDB" id="A0AA36N8N1"/>
<dbReference type="Proteomes" id="UP001178507">
    <property type="component" value="Unassembled WGS sequence"/>
</dbReference>
<comment type="caution">
    <text evidence="3">The sequence shown here is derived from an EMBL/GenBank/DDBJ whole genome shotgun (WGS) entry which is preliminary data.</text>
</comment>
<dbReference type="InterPro" id="IPR035979">
    <property type="entry name" value="RBD_domain_sf"/>
</dbReference>
<evidence type="ECO:0000313" key="4">
    <source>
        <dbReference type="Proteomes" id="UP001178507"/>
    </source>
</evidence>
<feature type="compositionally biased region" description="Acidic residues" evidence="1">
    <location>
        <begin position="66"/>
        <end position="76"/>
    </location>
</feature>
<evidence type="ECO:0000256" key="1">
    <source>
        <dbReference type="SAM" id="MobiDB-lite"/>
    </source>
</evidence>
<feature type="region of interest" description="Disordered" evidence="1">
    <location>
        <begin position="219"/>
        <end position="245"/>
    </location>
</feature>
<reference evidence="3" key="1">
    <citation type="submission" date="2023-08" db="EMBL/GenBank/DDBJ databases">
        <authorList>
            <person name="Chen Y."/>
            <person name="Shah S."/>
            <person name="Dougan E. K."/>
            <person name="Thang M."/>
            <person name="Chan C."/>
        </authorList>
    </citation>
    <scope>NUCLEOTIDE SEQUENCE</scope>
</reference>
<organism evidence="3 4">
    <name type="scientific">Effrenium voratum</name>
    <dbReference type="NCBI Taxonomy" id="2562239"/>
    <lineage>
        <taxon>Eukaryota</taxon>
        <taxon>Sar</taxon>
        <taxon>Alveolata</taxon>
        <taxon>Dinophyceae</taxon>
        <taxon>Suessiales</taxon>
        <taxon>Symbiodiniaceae</taxon>
        <taxon>Effrenium</taxon>
    </lineage>
</organism>
<dbReference type="InterPro" id="IPR007201">
    <property type="entry name" value="Mei2-like_Rrm_C"/>
</dbReference>
<accession>A0AA36N8N1</accession>
<dbReference type="EMBL" id="CAUJNA010003241">
    <property type="protein sequence ID" value="CAJ1396724.1"/>
    <property type="molecule type" value="Genomic_DNA"/>
</dbReference>
<evidence type="ECO:0000313" key="3">
    <source>
        <dbReference type="EMBL" id="CAJ1396724.1"/>
    </source>
</evidence>
<gene>
    <name evidence="3" type="ORF">EVOR1521_LOCUS20896</name>
</gene>
<feature type="region of interest" description="Disordered" evidence="1">
    <location>
        <begin position="61"/>
        <end position="80"/>
    </location>
</feature>
<feature type="region of interest" description="Disordered" evidence="1">
    <location>
        <begin position="1"/>
        <end position="28"/>
    </location>
</feature>
<name>A0AA36N8N1_9DINO</name>
<feature type="compositionally biased region" description="Basic residues" evidence="1">
    <location>
        <begin position="234"/>
        <end position="245"/>
    </location>
</feature>
<dbReference type="SUPFAM" id="SSF54928">
    <property type="entry name" value="RNA-binding domain, RBD"/>
    <property type="match status" value="1"/>
</dbReference>
<evidence type="ECO:0000259" key="2">
    <source>
        <dbReference type="Pfam" id="PF04059"/>
    </source>
</evidence>
<proteinExistence type="predicted"/>
<protein>
    <recommendedName>
        <fullName evidence="2">Mei2-like C-terminal RNA recognition motif domain-containing protein</fullName>
    </recommendedName>
</protein>
<dbReference type="GO" id="GO:0003676">
    <property type="term" value="F:nucleic acid binding"/>
    <property type="evidence" value="ECO:0007669"/>
    <property type="project" value="InterPro"/>
</dbReference>
<sequence length="245" mass="27770">MFSSAVARDRSSEEMHFPERESSPEDLRQQLVVQNTFLDLSGGVSAMERFTQLRRVRSDPTLAVESEGDGETEEAPASEVPEIVERLASLASEEQEAHVPEPRGRTTVCLRNVPNNYTRQMFVELLEKQGLSGHFDFLYLPCDFHRHANLGYAFINLVNEAGVLKFWDIFHGFTAWTLPTAKVGQVSFSGPHQGLRAHIDRYRNSPVMHKSVPEEYKPLLFKSGTPQPFPPPTRKVKRPAPAKRR</sequence>
<dbReference type="Pfam" id="PF04059">
    <property type="entry name" value="RRM_2"/>
    <property type="match status" value="1"/>
</dbReference>
<keyword evidence="4" id="KW-1185">Reference proteome</keyword>